<keyword evidence="3" id="KW-0479">Metal-binding</keyword>
<comment type="similarity">
    <text evidence="1">Belongs to the tannase family.</text>
</comment>
<evidence type="ECO:0000256" key="2">
    <source>
        <dbReference type="ARBA" id="ARBA00022487"/>
    </source>
</evidence>
<dbReference type="GO" id="GO:0046872">
    <property type="term" value="F:metal ion binding"/>
    <property type="evidence" value="ECO:0007669"/>
    <property type="project" value="UniProtKB-KW"/>
</dbReference>
<dbReference type="Gene3D" id="3.40.50.1820">
    <property type="entry name" value="alpha/beta hydrolase"/>
    <property type="match status" value="1"/>
</dbReference>
<keyword evidence="9" id="KW-1185">Reference proteome</keyword>
<sequence>MHATPTAPPRTTRSARPRLGFLLGAGLVLAVAACGGGGDGSPSGTTPPPDQAALRTACPALAGAKVEGRLLGLPSGDATLASAQLMPAGSVAGLPEYCQVQGAIAARSAGADPIRFQINLPLSWNEKALMVGGGGFNGSLVTGLDPLRDAPAGQPLPLAQGYATFGTDSGHDAAAYLATDPARFALNDEMFANFAHESYKKVKDVAHEVFRRFYQRAPRKQYFFGGSEGGREGLTMAQRYPQDFDGIVSVVPVIQWTGLFNGFLAFTQPQFHGGTLDAAKIKLVADAVNGACDALDGIADGVVSDYLGCQARFDLQALRCPDGGDAGDSCLSDAQLATLKAAYGPVSMPFPLANGITTYPGRMFGGEIQPAGEGIGRWISTGQIPSVPTPAATDARGVIYGSSYARYVIARDPAFDVRGYDPLAYADRIRQVSEWMDSTNPDLSAFFKRGGKLIIRENTGDFAQSPAAGIQYYESVVARMGQSDADKFLRLYVSPASSHGGRAASRTSGQEVPTTHDTLDTLDRWADAGAAPADALVQVRRDTAAPYKVLASRPMCRYPAFPRYGGGDPLSADSYRCSSLGAR</sequence>
<reference evidence="8 9" key="1">
    <citation type="submission" date="2019-02" db="EMBL/GenBank/DDBJ databases">
        <title>Genomic Encyclopedia of Type Strains, Phase IV (KMG-IV): sequencing the most valuable type-strain genomes for metagenomic binning, comparative biology and taxonomic classification.</title>
        <authorList>
            <person name="Goeker M."/>
        </authorList>
    </citation>
    <scope>NUCLEOTIDE SEQUENCE [LARGE SCALE GENOMIC DNA]</scope>
    <source>
        <strain evidence="8 9">K24</strain>
    </source>
</reference>
<keyword evidence="2" id="KW-0719">Serine esterase</keyword>
<name>A0A4Q7NEB8_9BURK</name>
<dbReference type="Proteomes" id="UP000292445">
    <property type="component" value="Unassembled WGS sequence"/>
</dbReference>
<dbReference type="SUPFAM" id="SSF53474">
    <property type="entry name" value="alpha/beta-Hydrolases"/>
    <property type="match status" value="1"/>
</dbReference>
<dbReference type="InterPro" id="IPR029058">
    <property type="entry name" value="AB_hydrolase_fold"/>
</dbReference>
<keyword evidence="7" id="KW-1015">Disulfide bond</keyword>
<dbReference type="Pfam" id="PF07519">
    <property type="entry name" value="Tannase"/>
    <property type="match status" value="1"/>
</dbReference>
<dbReference type="InterPro" id="IPR011118">
    <property type="entry name" value="Tannase/feruloyl_esterase"/>
</dbReference>
<evidence type="ECO:0000256" key="5">
    <source>
        <dbReference type="ARBA" id="ARBA00022801"/>
    </source>
</evidence>
<evidence type="ECO:0000256" key="4">
    <source>
        <dbReference type="ARBA" id="ARBA00022729"/>
    </source>
</evidence>
<evidence type="ECO:0000256" key="6">
    <source>
        <dbReference type="ARBA" id="ARBA00022837"/>
    </source>
</evidence>
<dbReference type="PANTHER" id="PTHR33938:SF15">
    <property type="entry name" value="FERULOYL ESTERASE B-RELATED"/>
    <property type="match status" value="1"/>
</dbReference>
<keyword evidence="4" id="KW-0732">Signal</keyword>
<keyword evidence="6" id="KW-0106">Calcium</keyword>
<dbReference type="OrthoDB" id="7062032at2"/>
<organism evidence="8 9">
    <name type="scientific">Pigmentiphaga kullae</name>
    <dbReference type="NCBI Taxonomy" id="151784"/>
    <lineage>
        <taxon>Bacteria</taxon>
        <taxon>Pseudomonadati</taxon>
        <taxon>Pseudomonadota</taxon>
        <taxon>Betaproteobacteria</taxon>
        <taxon>Burkholderiales</taxon>
        <taxon>Alcaligenaceae</taxon>
        <taxon>Pigmentiphaga</taxon>
    </lineage>
</organism>
<dbReference type="RefSeq" id="WP_130359014.1">
    <property type="nucleotide sequence ID" value="NZ_SGXC01000002.1"/>
</dbReference>
<protein>
    <submittedName>
        <fullName evidence="8">Feruloyl esterase</fullName>
    </submittedName>
</protein>
<comment type="caution">
    <text evidence="8">The sequence shown here is derived from an EMBL/GenBank/DDBJ whole genome shotgun (WGS) entry which is preliminary data.</text>
</comment>
<evidence type="ECO:0000256" key="7">
    <source>
        <dbReference type="ARBA" id="ARBA00023157"/>
    </source>
</evidence>
<dbReference type="AlphaFoldDB" id="A0A4Q7NEB8"/>
<keyword evidence="5" id="KW-0378">Hydrolase</keyword>
<proteinExistence type="inferred from homology"/>
<dbReference type="PANTHER" id="PTHR33938">
    <property type="entry name" value="FERULOYL ESTERASE B-RELATED"/>
    <property type="match status" value="1"/>
</dbReference>
<accession>A0A4Q7NEB8</accession>
<evidence type="ECO:0000256" key="3">
    <source>
        <dbReference type="ARBA" id="ARBA00022723"/>
    </source>
</evidence>
<evidence type="ECO:0000313" key="9">
    <source>
        <dbReference type="Proteomes" id="UP000292445"/>
    </source>
</evidence>
<dbReference type="GO" id="GO:0052689">
    <property type="term" value="F:carboxylic ester hydrolase activity"/>
    <property type="evidence" value="ECO:0007669"/>
    <property type="project" value="UniProtKB-KW"/>
</dbReference>
<dbReference type="EMBL" id="SGXC01000002">
    <property type="protein sequence ID" value="RZS81319.1"/>
    <property type="molecule type" value="Genomic_DNA"/>
</dbReference>
<evidence type="ECO:0000313" key="8">
    <source>
        <dbReference type="EMBL" id="RZS81319.1"/>
    </source>
</evidence>
<gene>
    <name evidence="8" type="ORF">EV675_3942</name>
</gene>
<evidence type="ECO:0000256" key="1">
    <source>
        <dbReference type="ARBA" id="ARBA00006249"/>
    </source>
</evidence>